<name>A0A1L6MX39_9BACT</name>
<feature type="domain" description="Glycosyltransferase subfamily 4-like N-terminal" evidence="2">
    <location>
        <begin position="17"/>
        <end position="181"/>
    </location>
</feature>
<reference evidence="3 4" key="1">
    <citation type="submission" date="2016-08" db="EMBL/GenBank/DDBJ databases">
        <title>Identification and validation of antigenic proteins from Pajaroellobacter abortibovis using de-novo genome sequence assembly and reverse vaccinology.</title>
        <authorList>
            <person name="Welly B.T."/>
            <person name="Miller M.R."/>
            <person name="Stott J.L."/>
            <person name="Blanchard M.T."/>
            <person name="Islas-Trejo A.D."/>
            <person name="O'Rourke S.M."/>
            <person name="Young A.E."/>
            <person name="Medrano J.F."/>
            <person name="Van Eenennaam A.L."/>
        </authorList>
    </citation>
    <scope>NUCLEOTIDE SEQUENCE [LARGE SCALE GENOMIC DNA]</scope>
    <source>
        <strain evidence="3 4">BTF92-0548A/99-0131</strain>
    </source>
</reference>
<gene>
    <name evidence="3" type="ORF">BCY86_05020</name>
</gene>
<dbReference type="InterPro" id="IPR050194">
    <property type="entry name" value="Glycosyltransferase_grp1"/>
</dbReference>
<keyword evidence="4" id="KW-1185">Reference proteome</keyword>
<evidence type="ECO:0000313" key="3">
    <source>
        <dbReference type="EMBL" id="APS00113.1"/>
    </source>
</evidence>
<protein>
    <submittedName>
        <fullName evidence="3">Uncharacterized protein</fullName>
    </submittedName>
</protein>
<dbReference type="Pfam" id="PF00534">
    <property type="entry name" value="Glycos_transf_1"/>
    <property type="match status" value="1"/>
</dbReference>
<dbReference type="OrthoDB" id="9803091at2"/>
<dbReference type="GO" id="GO:0016757">
    <property type="term" value="F:glycosyltransferase activity"/>
    <property type="evidence" value="ECO:0007669"/>
    <property type="project" value="InterPro"/>
</dbReference>
<dbReference type="EMBL" id="CP016908">
    <property type="protein sequence ID" value="APS00113.1"/>
    <property type="molecule type" value="Genomic_DNA"/>
</dbReference>
<dbReference type="InterPro" id="IPR028098">
    <property type="entry name" value="Glyco_trans_4-like_N"/>
</dbReference>
<dbReference type="CDD" id="cd03811">
    <property type="entry name" value="GT4_GT28_WabH-like"/>
    <property type="match status" value="1"/>
</dbReference>
<dbReference type="AlphaFoldDB" id="A0A1L6MX39"/>
<evidence type="ECO:0000259" key="1">
    <source>
        <dbReference type="Pfam" id="PF00534"/>
    </source>
</evidence>
<dbReference type="PANTHER" id="PTHR45947:SF14">
    <property type="entry name" value="SLL1723 PROTEIN"/>
    <property type="match status" value="1"/>
</dbReference>
<dbReference type="Gene3D" id="3.40.50.2000">
    <property type="entry name" value="Glycogen Phosphorylase B"/>
    <property type="match status" value="2"/>
</dbReference>
<sequence length="379" mass="42393">MGTMSLRVVHVVGAGTVGGAERMLLDLMTHSNSKEIQHTLVLFSSHPALNAFFRQAENNIYEGRILKESPIHFLQRAWGKEDMAFLVDVCRREKAQILHLHTFGSHVLGARAARHLGLKMIRTDHSMRVYQDLSCWVFSRWALAYCHALVSVSHAVQQKTLERASWLRIPMHVIHNGINTDHFFSVPLPDWTEASEESFSFVLVARLEPRKQIDRALRAIAGLPRARLHIVGDGPEKESLYRQATALGLQERVVFWGFQQDVRPAIAQAHVGLSSSSEEGLGLSLLEVMALGRPVVAPRVGGIPEIVEHEKTGYLADSSTVDHLQQMMKRMMAIPAQERARLGTAARKFVVEHASVEKMCAAYAQVYASLLSPTMDESR</sequence>
<dbReference type="STRING" id="1882918.BCY86_05020"/>
<feature type="domain" description="Glycosyl transferase family 1" evidence="1">
    <location>
        <begin position="196"/>
        <end position="348"/>
    </location>
</feature>
<dbReference type="SUPFAM" id="SSF53756">
    <property type="entry name" value="UDP-Glycosyltransferase/glycogen phosphorylase"/>
    <property type="match status" value="1"/>
</dbReference>
<organism evidence="3 4">
    <name type="scientific">Pajaroellobacter abortibovis</name>
    <dbReference type="NCBI Taxonomy" id="1882918"/>
    <lineage>
        <taxon>Bacteria</taxon>
        <taxon>Pseudomonadati</taxon>
        <taxon>Myxococcota</taxon>
        <taxon>Polyangia</taxon>
        <taxon>Polyangiales</taxon>
        <taxon>Polyangiaceae</taxon>
    </lineage>
</organism>
<evidence type="ECO:0000313" key="4">
    <source>
        <dbReference type="Proteomes" id="UP000185544"/>
    </source>
</evidence>
<evidence type="ECO:0000259" key="2">
    <source>
        <dbReference type="Pfam" id="PF13439"/>
    </source>
</evidence>
<dbReference type="InterPro" id="IPR001296">
    <property type="entry name" value="Glyco_trans_1"/>
</dbReference>
<dbReference type="Pfam" id="PF13439">
    <property type="entry name" value="Glyco_transf_4"/>
    <property type="match status" value="1"/>
</dbReference>
<accession>A0A1L6MX39</accession>
<dbReference type="Proteomes" id="UP000185544">
    <property type="component" value="Chromosome"/>
</dbReference>
<dbReference type="KEGG" id="pabo:BCY86_05020"/>
<proteinExistence type="predicted"/>
<dbReference type="PANTHER" id="PTHR45947">
    <property type="entry name" value="SULFOQUINOVOSYL TRANSFERASE SQD2"/>
    <property type="match status" value="1"/>
</dbReference>